<gene>
    <name evidence="2" type="ORF">EMPG_17392</name>
</gene>
<evidence type="ECO:0000256" key="1">
    <source>
        <dbReference type="SAM" id="MobiDB-lite"/>
    </source>
</evidence>
<proteinExistence type="predicted"/>
<protein>
    <submittedName>
        <fullName evidence="2">Uncharacterized protein</fullName>
    </submittedName>
</protein>
<organism evidence="2 3">
    <name type="scientific">Blastomyces silverae</name>
    <dbReference type="NCBI Taxonomy" id="2060906"/>
    <lineage>
        <taxon>Eukaryota</taxon>
        <taxon>Fungi</taxon>
        <taxon>Dikarya</taxon>
        <taxon>Ascomycota</taxon>
        <taxon>Pezizomycotina</taxon>
        <taxon>Eurotiomycetes</taxon>
        <taxon>Eurotiomycetidae</taxon>
        <taxon>Onygenales</taxon>
        <taxon>Ajellomycetaceae</taxon>
        <taxon>Blastomyces</taxon>
    </lineage>
</organism>
<dbReference type="Proteomes" id="UP000053573">
    <property type="component" value="Unassembled WGS sequence"/>
</dbReference>
<feature type="compositionally biased region" description="Basic residues" evidence="1">
    <location>
        <begin position="1"/>
        <end position="11"/>
    </location>
</feature>
<dbReference type="AlphaFoldDB" id="A0A0H1B7Y9"/>
<evidence type="ECO:0000313" key="3">
    <source>
        <dbReference type="Proteomes" id="UP000053573"/>
    </source>
</evidence>
<comment type="caution">
    <text evidence="2">The sequence shown here is derived from an EMBL/GenBank/DDBJ whole genome shotgun (WGS) entry which is preliminary data.</text>
</comment>
<sequence>MRCARRPRHPRPRPEIRRGQGIHGRVRFPHHHQGCLWWRRTWYASCQGTGDPTRLLRARDLRSQVRVRQWYRLRGTLPGQTEAHRSAIAGR</sequence>
<reference evidence="3" key="1">
    <citation type="journal article" date="2015" name="PLoS Genet.">
        <title>The dynamic genome and transcriptome of the human fungal pathogen Blastomyces and close relative Emmonsia.</title>
        <authorList>
            <person name="Munoz J.F."/>
            <person name="Gauthier G.M."/>
            <person name="Desjardins C.A."/>
            <person name="Gallo J.E."/>
            <person name="Holder J."/>
            <person name="Sullivan T.D."/>
            <person name="Marty A.J."/>
            <person name="Carmen J.C."/>
            <person name="Chen Z."/>
            <person name="Ding L."/>
            <person name="Gujja S."/>
            <person name="Magrini V."/>
            <person name="Misas E."/>
            <person name="Mitreva M."/>
            <person name="Priest M."/>
            <person name="Saif S."/>
            <person name="Whiston E.A."/>
            <person name="Young S."/>
            <person name="Zeng Q."/>
            <person name="Goldman W.E."/>
            <person name="Mardis E.R."/>
            <person name="Taylor J.W."/>
            <person name="McEwen J.G."/>
            <person name="Clay O.K."/>
            <person name="Klein B.S."/>
            <person name="Cuomo C.A."/>
        </authorList>
    </citation>
    <scope>NUCLEOTIDE SEQUENCE [LARGE SCALE GENOMIC DNA]</scope>
    <source>
        <strain evidence="3">UAMH 139</strain>
    </source>
</reference>
<keyword evidence="3" id="KW-1185">Reference proteome</keyword>
<name>A0A0H1B7Y9_9EURO</name>
<dbReference type="EMBL" id="LDEV01002905">
    <property type="protein sequence ID" value="KLJ07117.1"/>
    <property type="molecule type" value="Genomic_DNA"/>
</dbReference>
<accession>A0A0H1B7Y9</accession>
<feature type="region of interest" description="Disordered" evidence="1">
    <location>
        <begin position="1"/>
        <end position="21"/>
    </location>
</feature>
<evidence type="ECO:0000313" key="2">
    <source>
        <dbReference type="EMBL" id="KLJ07117.1"/>
    </source>
</evidence>